<dbReference type="InterPro" id="IPR017972">
    <property type="entry name" value="Cyt_P450_CS"/>
</dbReference>
<feature type="transmembrane region" description="Helical" evidence="15">
    <location>
        <begin position="12"/>
        <end position="34"/>
    </location>
</feature>
<keyword evidence="15" id="KW-0812">Transmembrane</keyword>
<dbReference type="Proteomes" id="UP001353858">
    <property type="component" value="Unassembled WGS sequence"/>
</dbReference>
<accession>A0AAN7P7U0</accession>
<evidence type="ECO:0000256" key="9">
    <source>
        <dbReference type="ARBA" id="ARBA00023002"/>
    </source>
</evidence>
<keyword evidence="15" id="KW-1133">Transmembrane helix</keyword>
<dbReference type="GO" id="GO:0016705">
    <property type="term" value="F:oxidoreductase activity, acting on paired donors, with incorporation or reduction of molecular oxygen"/>
    <property type="evidence" value="ECO:0007669"/>
    <property type="project" value="InterPro"/>
</dbReference>
<keyword evidence="12 15" id="KW-0472">Membrane</keyword>
<dbReference type="InterPro" id="IPR002401">
    <property type="entry name" value="Cyt_P450_E_grp-I"/>
</dbReference>
<evidence type="ECO:0000256" key="14">
    <source>
        <dbReference type="RuleBase" id="RU000461"/>
    </source>
</evidence>
<comment type="subcellular location">
    <subcellularLocation>
        <location evidence="3">Endoplasmic reticulum membrane</location>
        <topology evidence="3">Peripheral membrane protein</topology>
    </subcellularLocation>
    <subcellularLocation>
        <location evidence="2">Microsome membrane</location>
        <topology evidence="2">Peripheral membrane protein</topology>
    </subcellularLocation>
</comment>
<evidence type="ECO:0000256" key="1">
    <source>
        <dbReference type="ARBA" id="ARBA00001971"/>
    </source>
</evidence>
<comment type="cofactor">
    <cofactor evidence="1 13">
        <name>heme</name>
        <dbReference type="ChEBI" id="CHEBI:30413"/>
    </cofactor>
</comment>
<keyword evidence="10 13" id="KW-0408">Iron</keyword>
<dbReference type="GO" id="GO:0005789">
    <property type="term" value="C:endoplasmic reticulum membrane"/>
    <property type="evidence" value="ECO:0007669"/>
    <property type="project" value="UniProtKB-SubCell"/>
</dbReference>
<dbReference type="PROSITE" id="PS00086">
    <property type="entry name" value="CYTOCHROME_P450"/>
    <property type="match status" value="1"/>
</dbReference>
<dbReference type="AlphaFoldDB" id="A0AAN7P7U0"/>
<dbReference type="GO" id="GO:0004497">
    <property type="term" value="F:monooxygenase activity"/>
    <property type="evidence" value="ECO:0007669"/>
    <property type="project" value="UniProtKB-KW"/>
</dbReference>
<evidence type="ECO:0000313" key="17">
    <source>
        <dbReference type="Proteomes" id="UP001353858"/>
    </source>
</evidence>
<dbReference type="GO" id="GO:0020037">
    <property type="term" value="F:heme binding"/>
    <property type="evidence" value="ECO:0007669"/>
    <property type="project" value="InterPro"/>
</dbReference>
<proteinExistence type="inferred from homology"/>
<evidence type="ECO:0000313" key="16">
    <source>
        <dbReference type="EMBL" id="KAK4878862.1"/>
    </source>
</evidence>
<keyword evidence="8" id="KW-0492">Microsome</keyword>
<dbReference type="InterPro" id="IPR001128">
    <property type="entry name" value="Cyt_P450"/>
</dbReference>
<sequence>MAIFTNSFAYDIVTVSLILLASVIVTFKVCFGYWKRKGVYTPQPGIPFGNAKDLVLQQVCFGDAIKNAYDAIKKKGFKFGGYYFFMRPIFIPVDLDLIKRMMTTDFAHFTDHVLHVDEEYDPLSTHLFAMKGSRWKNLRLKLTPTFTSGKMKMMFQTLVDCSNELAVVIDQMVENKTVIEIKEIIGRFTTDIIGSCAFGLECNSLKDPNSKFRQNGKKFFDTSLKDSIVRLLSLTVPEFFKIFRVRSHPIEVTNFFMNVVEQTVKYREQHNIIRTDFMHLLLQIKNNVKITDTDVGSFKNSTKNGDASLTLSELAAQCFVFFIAGFETSSTTTTFCMYELCVNSKIQDKLREEIVAVLKKHNGNLSYDAIMEMTYMDKCVNETLRKYPPVPIHTRECTKTYKIPNSDVVLKKGTYVFIPAYGVQKDPEHYPDPDKFDPERFSEENKAKRHPAAWTPFGDGPRVCIGMRFGLMQTKVALARMLQRYQFSLHSKTTVPIRMDPGSFVLAADTGVWLVADKLDNIKNNNC</sequence>
<evidence type="ECO:0000256" key="15">
    <source>
        <dbReference type="SAM" id="Phobius"/>
    </source>
</evidence>
<dbReference type="InterPro" id="IPR036396">
    <property type="entry name" value="Cyt_P450_sf"/>
</dbReference>
<evidence type="ECO:0000256" key="12">
    <source>
        <dbReference type="ARBA" id="ARBA00023136"/>
    </source>
</evidence>
<evidence type="ECO:0000256" key="10">
    <source>
        <dbReference type="ARBA" id="ARBA00023004"/>
    </source>
</evidence>
<keyword evidence="5 13" id="KW-0349">Heme</keyword>
<dbReference type="CDD" id="cd11056">
    <property type="entry name" value="CYP6-like"/>
    <property type="match status" value="1"/>
</dbReference>
<dbReference type="PANTHER" id="PTHR24292">
    <property type="entry name" value="CYTOCHROME P450"/>
    <property type="match status" value="1"/>
</dbReference>
<dbReference type="InterPro" id="IPR050476">
    <property type="entry name" value="Insect_CytP450_Detox"/>
</dbReference>
<dbReference type="EMBL" id="JARPUR010000004">
    <property type="protein sequence ID" value="KAK4878862.1"/>
    <property type="molecule type" value="Genomic_DNA"/>
</dbReference>
<protein>
    <recommendedName>
        <fullName evidence="18">Cytochrome P450</fullName>
    </recommendedName>
</protein>
<keyword evidence="17" id="KW-1185">Reference proteome</keyword>
<keyword evidence="6 13" id="KW-0479">Metal-binding</keyword>
<evidence type="ECO:0008006" key="18">
    <source>
        <dbReference type="Google" id="ProtNLM"/>
    </source>
</evidence>
<evidence type="ECO:0000256" key="4">
    <source>
        <dbReference type="ARBA" id="ARBA00010617"/>
    </source>
</evidence>
<organism evidence="16 17">
    <name type="scientific">Aquatica leii</name>
    <dbReference type="NCBI Taxonomy" id="1421715"/>
    <lineage>
        <taxon>Eukaryota</taxon>
        <taxon>Metazoa</taxon>
        <taxon>Ecdysozoa</taxon>
        <taxon>Arthropoda</taxon>
        <taxon>Hexapoda</taxon>
        <taxon>Insecta</taxon>
        <taxon>Pterygota</taxon>
        <taxon>Neoptera</taxon>
        <taxon>Endopterygota</taxon>
        <taxon>Coleoptera</taxon>
        <taxon>Polyphaga</taxon>
        <taxon>Elateriformia</taxon>
        <taxon>Elateroidea</taxon>
        <taxon>Lampyridae</taxon>
        <taxon>Luciolinae</taxon>
        <taxon>Aquatica</taxon>
    </lineage>
</organism>
<dbReference type="FunFam" id="1.10.630.10:FF:000042">
    <property type="entry name" value="Cytochrome P450"/>
    <property type="match status" value="1"/>
</dbReference>
<dbReference type="Gene3D" id="1.10.630.10">
    <property type="entry name" value="Cytochrome P450"/>
    <property type="match status" value="1"/>
</dbReference>
<keyword evidence="11 14" id="KW-0503">Monooxygenase</keyword>
<evidence type="ECO:0000256" key="7">
    <source>
        <dbReference type="ARBA" id="ARBA00022824"/>
    </source>
</evidence>
<keyword evidence="9 14" id="KW-0560">Oxidoreductase</keyword>
<dbReference type="SUPFAM" id="SSF48264">
    <property type="entry name" value="Cytochrome P450"/>
    <property type="match status" value="1"/>
</dbReference>
<comment type="similarity">
    <text evidence="4 14">Belongs to the cytochrome P450 family.</text>
</comment>
<feature type="binding site" description="axial binding residue" evidence="13">
    <location>
        <position position="464"/>
    </location>
    <ligand>
        <name>heme</name>
        <dbReference type="ChEBI" id="CHEBI:30413"/>
    </ligand>
    <ligandPart>
        <name>Fe</name>
        <dbReference type="ChEBI" id="CHEBI:18248"/>
    </ligandPart>
</feature>
<evidence type="ECO:0000256" key="11">
    <source>
        <dbReference type="ARBA" id="ARBA00023033"/>
    </source>
</evidence>
<dbReference type="PANTHER" id="PTHR24292:SF100">
    <property type="entry name" value="CYTOCHROME P450 6A16, ISOFORM B-RELATED"/>
    <property type="match status" value="1"/>
</dbReference>
<evidence type="ECO:0000256" key="2">
    <source>
        <dbReference type="ARBA" id="ARBA00004174"/>
    </source>
</evidence>
<gene>
    <name evidence="16" type="ORF">RN001_011368</name>
</gene>
<evidence type="ECO:0000256" key="13">
    <source>
        <dbReference type="PIRSR" id="PIRSR602401-1"/>
    </source>
</evidence>
<dbReference type="PRINTS" id="PR00385">
    <property type="entry name" value="P450"/>
</dbReference>
<comment type="caution">
    <text evidence="16">The sequence shown here is derived from an EMBL/GenBank/DDBJ whole genome shotgun (WGS) entry which is preliminary data.</text>
</comment>
<evidence type="ECO:0000256" key="5">
    <source>
        <dbReference type="ARBA" id="ARBA00022617"/>
    </source>
</evidence>
<dbReference type="PRINTS" id="PR00463">
    <property type="entry name" value="EP450I"/>
</dbReference>
<evidence type="ECO:0000256" key="8">
    <source>
        <dbReference type="ARBA" id="ARBA00022848"/>
    </source>
</evidence>
<dbReference type="GO" id="GO:0005506">
    <property type="term" value="F:iron ion binding"/>
    <property type="evidence" value="ECO:0007669"/>
    <property type="project" value="InterPro"/>
</dbReference>
<name>A0AAN7P7U0_9COLE</name>
<evidence type="ECO:0000256" key="3">
    <source>
        <dbReference type="ARBA" id="ARBA00004406"/>
    </source>
</evidence>
<reference evidence="17" key="1">
    <citation type="submission" date="2023-01" db="EMBL/GenBank/DDBJ databases">
        <title>Key to firefly adult light organ development and bioluminescence: homeobox transcription factors regulate luciferase expression and transportation to peroxisome.</title>
        <authorList>
            <person name="Fu X."/>
        </authorList>
    </citation>
    <scope>NUCLEOTIDE SEQUENCE [LARGE SCALE GENOMIC DNA]</scope>
</reference>
<keyword evidence="7" id="KW-0256">Endoplasmic reticulum</keyword>
<evidence type="ECO:0000256" key="6">
    <source>
        <dbReference type="ARBA" id="ARBA00022723"/>
    </source>
</evidence>
<dbReference type="Pfam" id="PF00067">
    <property type="entry name" value="p450"/>
    <property type="match status" value="1"/>
</dbReference>